<evidence type="ECO:0000259" key="6">
    <source>
        <dbReference type="PROSITE" id="PS50405"/>
    </source>
</evidence>
<gene>
    <name evidence="7" type="ORF">B0H17DRAFT_1163391</name>
</gene>
<keyword evidence="8" id="KW-1185">Reference proteome</keyword>
<dbReference type="GO" id="GO:0006749">
    <property type="term" value="P:glutathione metabolic process"/>
    <property type="evidence" value="ECO:0007669"/>
    <property type="project" value="TreeGrafter"/>
</dbReference>
<dbReference type="Gene3D" id="1.20.1050.10">
    <property type="match status" value="1"/>
</dbReference>
<dbReference type="SFLD" id="SFLDG00358">
    <property type="entry name" value="Main_(cytGST)"/>
    <property type="match status" value="1"/>
</dbReference>
<feature type="domain" description="GST N-terminal" evidence="5">
    <location>
        <begin position="1"/>
        <end position="64"/>
    </location>
</feature>
<dbReference type="InterPro" id="IPR040079">
    <property type="entry name" value="Glutathione_S-Trfase"/>
</dbReference>
<dbReference type="Pfam" id="PF02798">
    <property type="entry name" value="GST_N"/>
    <property type="match status" value="1"/>
</dbReference>
<dbReference type="GO" id="GO:0005737">
    <property type="term" value="C:cytoplasm"/>
    <property type="evidence" value="ECO:0007669"/>
    <property type="project" value="TreeGrafter"/>
</dbReference>
<dbReference type="EMBL" id="JARKIE010000305">
    <property type="protein sequence ID" value="KAJ7655923.1"/>
    <property type="molecule type" value="Genomic_DNA"/>
</dbReference>
<evidence type="ECO:0000313" key="8">
    <source>
        <dbReference type="Proteomes" id="UP001221757"/>
    </source>
</evidence>
<sequence length="199" mass="22061">MVLAEKEIPFEVVVVDKANKDHKTPEYLAKHPFGEVPLIVDDGFILFESRAICRYLAEKYADQGTPLIPTGLRERALFEQAASIEFANFFPQIVKVAGQTVYKQLQGLPIDEAALAQAKSDLAAKLDVYEVILGKQKFLGGNELTLADLFHVSYAGPLAKAGFDVMADKGPNVTRWWNEIVSRPTWVKLQEEGIKSVGI</sequence>
<dbReference type="SUPFAM" id="SSF52833">
    <property type="entry name" value="Thioredoxin-like"/>
    <property type="match status" value="1"/>
</dbReference>
<evidence type="ECO:0000256" key="4">
    <source>
        <dbReference type="RuleBase" id="RU003494"/>
    </source>
</evidence>
<organism evidence="7 8">
    <name type="scientific">Mycena rosella</name>
    <name type="common">Pink bonnet</name>
    <name type="synonym">Agaricus rosellus</name>
    <dbReference type="NCBI Taxonomy" id="1033263"/>
    <lineage>
        <taxon>Eukaryota</taxon>
        <taxon>Fungi</taxon>
        <taxon>Dikarya</taxon>
        <taxon>Basidiomycota</taxon>
        <taxon>Agaricomycotina</taxon>
        <taxon>Agaricomycetes</taxon>
        <taxon>Agaricomycetidae</taxon>
        <taxon>Agaricales</taxon>
        <taxon>Marasmiineae</taxon>
        <taxon>Mycenaceae</taxon>
        <taxon>Mycena</taxon>
    </lineage>
</organism>
<reference evidence="7" key="1">
    <citation type="submission" date="2023-03" db="EMBL/GenBank/DDBJ databases">
        <title>Massive genome expansion in bonnet fungi (Mycena s.s.) driven by repeated elements and novel gene families across ecological guilds.</title>
        <authorList>
            <consortium name="Lawrence Berkeley National Laboratory"/>
            <person name="Harder C.B."/>
            <person name="Miyauchi S."/>
            <person name="Viragh M."/>
            <person name="Kuo A."/>
            <person name="Thoen E."/>
            <person name="Andreopoulos B."/>
            <person name="Lu D."/>
            <person name="Skrede I."/>
            <person name="Drula E."/>
            <person name="Henrissat B."/>
            <person name="Morin E."/>
            <person name="Kohler A."/>
            <person name="Barry K."/>
            <person name="LaButti K."/>
            <person name="Morin E."/>
            <person name="Salamov A."/>
            <person name="Lipzen A."/>
            <person name="Mereny Z."/>
            <person name="Hegedus B."/>
            <person name="Baldrian P."/>
            <person name="Stursova M."/>
            <person name="Weitz H."/>
            <person name="Taylor A."/>
            <person name="Grigoriev I.V."/>
            <person name="Nagy L.G."/>
            <person name="Martin F."/>
            <person name="Kauserud H."/>
        </authorList>
    </citation>
    <scope>NUCLEOTIDE SEQUENCE</scope>
    <source>
        <strain evidence="7">CBHHK067</strain>
    </source>
</reference>
<dbReference type="AlphaFoldDB" id="A0AAD7CP75"/>
<dbReference type="InterPro" id="IPR036249">
    <property type="entry name" value="Thioredoxin-like_sf"/>
</dbReference>
<dbReference type="EC" id="2.5.1.18" evidence="1"/>
<comment type="similarity">
    <text evidence="4">Belongs to the GST superfamily.</text>
</comment>
<accession>A0AAD7CP75</accession>
<name>A0AAD7CP75_MYCRO</name>
<dbReference type="FunFam" id="3.40.30.10:FF:000016">
    <property type="entry name" value="Glutathione S-transferase F2"/>
    <property type="match status" value="1"/>
</dbReference>
<keyword evidence="2" id="KW-0808">Transferase</keyword>
<dbReference type="PANTHER" id="PTHR43900">
    <property type="entry name" value="GLUTATHIONE S-TRANSFERASE RHO"/>
    <property type="match status" value="1"/>
</dbReference>
<proteinExistence type="inferred from homology"/>
<evidence type="ECO:0000313" key="7">
    <source>
        <dbReference type="EMBL" id="KAJ7655923.1"/>
    </source>
</evidence>
<evidence type="ECO:0000259" key="5">
    <source>
        <dbReference type="PROSITE" id="PS50404"/>
    </source>
</evidence>
<feature type="domain" description="GST C-terminal" evidence="6">
    <location>
        <begin position="71"/>
        <end position="199"/>
    </location>
</feature>
<dbReference type="Gene3D" id="3.40.30.10">
    <property type="entry name" value="Glutaredoxin"/>
    <property type="match status" value="1"/>
</dbReference>
<dbReference type="InterPro" id="IPR004046">
    <property type="entry name" value="GST_C"/>
</dbReference>
<comment type="catalytic activity">
    <reaction evidence="3">
        <text>RX + glutathione = an S-substituted glutathione + a halide anion + H(+)</text>
        <dbReference type="Rhea" id="RHEA:16437"/>
        <dbReference type="ChEBI" id="CHEBI:15378"/>
        <dbReference type="ChEBI" id="CHEBI:16042"/>
        <dbReference type="ChEBI" id="CHEBI:17792"/>
        <dbReference type="ChEBI" id="CHEBI:57925"/>
        <dbReference type="ChEBI" id="CHEBI:90779"/>
        <dbReference type="EC" id="2.5.1.18"/>
    </reaction>
</comment>
<evidence type="ECO:0000256" key="2">
    <source>
        <dbReference type="ARBA" id="ARBA00022679"/>
    </source>
</evidence>
<dbReference type="InterPro" id="IPR004045">
    <property type="entry name" value="Glutathione_S-Trfase_N"/>
</dbReference>
<dbReference type="GO" id="GO:0004364">
    <property type="term" value="F:glutathione transferase activity"/>
    <property type="evidence" value="ECO:0007669"/>
    <property type="project" value="UniProtKB-EC"/>
</dbReference>
<dbReference type="SUPFAM" id="SSF47616">
    <property type="entry name" value="GST C-terminal domain-like"/>
    <property type="match status" value="1"/>
</dbReference>
<evidence type="ECO:0000256" key="3">
    <source>
        <dbReference type="ARBA" id="ARBA00047960"/>
    </source>
</evidence>
<dbReference type="Proteomes" id="UP001221757">
    <property type="component" value="Unassembled WGS sequence"/>
</dbReference>
<dbReference type="InterPro" id="IPR010987">
    <property type="entry name" value="Glutathione-S-Trfase_C-like"/>
</dbReference>
<comment type="caution">
    <text evidence="7">The sequence shown here is derived from an EMBL/GenBank/DDBJ whole genome shotgun (WGS) entry which is preliminary data.</text>
</comment>
<dbReference type="GO" id="GO:0043295">
    <property type="term" value="F:glutathione binding"/>
    <property type="evidence" value="ECO:0007669"/>
    <property type="project" value="TreeGrafter"/>
</dbReference>
<dbReference type="PROSITE" id="PS50404">
    <property type="entry name" value="GST_NTER"/>
    <property type="match status" value="1"/>
</dbReference>
<evidence type="ECO:0000256" key="1">
    <source>
        <dbReference type="ARBA" id="ARBA00012452"/>
    </source>
</evidence>
<dbReference type="SFLD" id="SFLDS00019">
    <property type="entry name" value="Glutathione_Transferase_(cytos"/>
    <property type="match status" value="1"/>
</dbReference>
<dbReference type="InterPro" id="IPR036282">
    <property type="entry name" value="Glutathione-S-Trfase_C_sf"/>
</dbReference>
<dbReference type="PANTHER" id="PTHR43900:SF3">
    <property type="entry name" value="GLUTATHIONE S-TRANSFERASE RHO"/>
    <property type="match status" value="1"/>
</dbReference>
<dbReference type="PROSITE" id="PS50405">
    <property type="entry name" value="GST_CTER"/>
    <property type="match status" value="1"/>
</dbReference>
<protein>
    <recommendedName>
        <fullName evidence="1">glutathione transferase</fullName>
        <ecNumber evidence="1">2.5.1.18</ecNumber>
    </recommendedName>
</protein>
<dbReference type="Pfam" id="PF00043">
    <property type="entry name" value="GST_C"/>
    <property type="match status" value="1"/>
</dbReference>